<dbReference type="RefSeq" id="XP_018753532.1">
    <property type="nucleotide sequence ID" value="XM_018905358.1"/>
</dbReference>
<evidence type="ECO:0000313" key="2">
    <source>
        <dbReference type="EMBL" id="EWG47341.1"/>
    </source>
</evidence>
<dbReference type="EMBL" id="CM000585">
    <property type="protein sequence ID" value="EWG47341.1"/>
    <property type="molecule type" value="Genomic_DNA"/>
</dbReference>
<proteinExistence type="predicted"/>
<dbReference type="OrthoDB" id="5102857at2759"/>
<dbReference type="KEGG" id="fvr:FVEG_16118"/>
<sequence length="85" mass="9361">MTPEAIDLTGASPLTAGIPPPVMKREQPLPLATVPREQTSKQSAYFLYKKECRLAWIKYLGLLGRVKLREGLDGLPFFTGCPLSS</sequence>
<evidence type="ECO:0000313" key="3">
    <source>
        <dbReference type="Proteomes" id="UP000009096"/>
    </source>
</evidence>
<dbReference type="GeneID" id="30072994"/>
<dbReference type="Proteomes" id="UP000009096">
    <property type="component" value="Chromosome 8"/>
</dbReference>
<reference evidence="2 3" key="1">
    <citation type="journal article" date="2010" name="Nature">
        <title>Comparative genomics reveals mobile pathogenicity chromosomes in Fusarium.</title>
        <authorList>
            <person name="Ma L.J."/>
            <person name="van der Does H.C."/>
            <person name="Borkovich K.A."/>
            <person name="Coleman J.J."/>
            <person name="Daboussi M.J."/>
            <person name="Di Pietro A."/>
            <person name="Dufresne M."/>
            <person name="Freitag M."/>
            <person name="Grabherr M."/>
            <person name="Henrissat B."/>
            <person name="Houterman P.M."/>
            <person name="Kang S."/>
            <person name="Shim W.B."/>
            <person name="Woloshuk C."/>
            <person name="Xie X."/>
            <person name="Xu J.R."/>
            <person name="Antoniw J."/>
            <person name="Baker S.E."/>
            <person name="Bluhm B.H."/>
            <person name="Breakspear A."/>
            <person name="Brown D.W."/>
            <person name="Butchko R.A."/>
            <person name="Chapman S."/>
            <person name="Coulson R."/>
            <person name="Coutinho P.M."/>
            <person name="Danchin E.G."/>
            <person name="Diener A."/>
            <person name="Gale L.R."/>
            <person name="Gardiner D.M."/>
            <person name="Goff S."/>
            <person name="Hammond-Kosack K.E."/>
            <person name="Hilburn K."/>
            <person name="Hua-Van A."/>
            <person name="Jonkers W."/>
            <person name="Kazan K."/>
            <person name="Kodira C.D."/>
            <person name="Koehrsen M."/>
            <person name="Kumar L."/>
            <person name="Lee Y.H."/>
            <person name="Li L."/>
            <person name="Manners J.M."/>
            <person name="Miranda-Saavedra D."/>
            <person name="Mukherjee M."/>
            <person name="Park G."/>
            <person name="Park J."/>
            <person name="Park S.Y."/>
            <person name="Proctor R.H."/>
            <person name="Regev A."/>
            <person name="Ruiz-Roldan M.C."/>
            <person name="Sain D."/>
            <person name="Sakthikumar S."/>
            <person name="Sykes S."/>
            <person name="Schwartz D.C."/>
            <person name="Turgeon B.G."/>
            <person name="Wapinski I."/>
            <person name="Yoder O."/>
            <person name="Young S."/>
            <person name="Zeng Q."/>
            <person name="Zhou S."/>
            <person name="Galagan J."/>
            <person name="Cuomo C.A."/>
            <person name="Kistler H.C."/>
            <person name="Rep M."/>
        </authorList>
    </citation>
    <scope>NUCLEOTIDE SEQUENCE [LARGE SCALE GENOMIC DNA]</scope>
    <source>
        <strain evidence="3">M3125 / FGSC 7600</strain>
    </source>
</reference>
<gene>
    <name evidence="2" type="ORF">FVEG_16118</name>
</gene>
<organism evidence="2 3">
    <name type="scientific">Gibberella moniliformis (strain M3125 / FGSC 7600)</name>
    <name type="common">Maize ear and stalk rot fungus</name>
    <name type="synonym">Fusarium verticillioides</name>
    <dbReference type="NCBI Taxonomy" id="334819"/>
    <lineage>
        <taxon>Eukaryota</taxon>
        <taxon>Fungi</taxon>
        <taxon>Dikarya</taxon>
        <taxon>Ascomycota</taxon>
        <taxon>Pezizomycotina</taxon>
        <taxon>Sordariomycetes</taxon>
        <taxon>Hypocreomycetidae</taxon>
        <taxon>Hypocreales</taxon>
        <taxon>Nectriaceae</taxon>
        <taxon>Fusarium</taxon>
        <taxon>Fusarium fujikuroi species complex</taxon>
    </lineage>
</organism>
<accession>W7M8J8</accession>
<dbReference type="VEuPathDB" id="FungiDB:FVEG_16118"/>
<protein>
    <submittedName>
        <fullName evidence="2">Uncharacterized protein</fullName>
    </submittedName>
</protein>
<evidence type="ECO:0000256" key="1">
    <source>
        <dbReference type="SAM" id="MobiDB-lite"/>
    </source>
</evidence>
<name>W7M8J8_GIBM7</name>
<feature type="region of interest" description="Disordered" evidence="1">
    <location>
        <begin position="1"/>
        <end position="22"/>
    </location>
</feature>
<dbReference type="EMBL" id="DS022250">
    <property type="protein sequence ID" value="EWG47341.1"/>
    <property type="molecule type" value="Genomic_DNA"/>
</dbReference>
<dbReference type="AlphaFoldDB" id="W7M8J8"/>
<keyword evidence="3" id="KW-1185">Reference proteome</keyword>